<dbReference type="Proteomes" id="UP000324091">
    <property type="component" value="Chromosome 15"/>
</dbReference>
<evidence type="ECO:0000313" key="3">
    <source>
        <dbReference type="EMBL" id="TWW73952.1"/>
    </source>
</evidence>
<sequence>MGQRRSVPVSEDWSRSAFFGLVKRIPVDQTECGKDYDRFSTGAAGILRYRREPDHTMSSATVRAVHWSSAEDPADCEYCGQHAKPLLQLSWERWPEEALSFCCVQRQQLYQLLEEDRCMAGGRCLTSLAAEIGDLHQFDMDWDCAFDAQPKEVIFEEVFVQPALVTDGSSHALSFRLSRAPERCWTAYSRRVAQQHFGRKDNEPPPGPSLDHKPPEFGICDYQTGPDFAQKNYSSGTRLLTAFSDGSAQLFYPSGSLAIVVMVTEDNAKVCMVYDESSAARESTRAIFHSDGRATCYHGNRNVWLNLSNWGGRCLEQDGTKVRQWNWSGIGRVPTVLDPLHLSLNEKIQVQILGREQVFMAFQACGEAVQLSVGRCCL</sequence>
<comment type="caution">
    <text evidence="3">The sequence shown here is derived from an EMBL/GenBank/DDBJ whole genome shotgun (WGS) entry which is preliminary data.</text>
</comment>
<name>A0A5C6P2E8_9TELE</name>
<protein>
    <submittedName>
        <fullName evidence="3">Glutamate-rich protein 6</fullName>
    </submittedName>
</protein>
<dbReference type="PANTHER" id="PTHR23093">
    <property type="entry name" value="SIMILAR TO CHROMOSOME 3 OPEN READING FRAME 20"/>
    <property type="match status" value="1"/>
</dbReference>
<dbReference type="EMBL" id="RHFK02000007">
    <property type="protein sequence ID" value="TWW73952.1"/>
    <property type="molecule type" value="Genomic_DNA"/>
</dbReference>
<feature type="domain" description="FAM194 C-terminal" evidence="2">
    <location>
        <begin position="227"/>
        <end position="375"/>
    </location>
</feature>
<dbReference type="InterPro" id="IPR029281">
    <property type="entry name" value="FAM194_C"/>
</dbReference>
<organism evidence="3 4">
    <name type="scientific">Takifugu flavidus</name>
    <name type="common">sansaifugu</name>
    <dbReference type="NCBI Taxonomy" id="433684"/>
    <lineage>
        <taxon>Eukaryota</taxon>
        <taxon>Metazoa</taxon>
        <taxon>Chordata</taxon>
        <taxon>Craniata</taxon>
        <taxon>Vertebrata</taxon>
        <taxon>Euteleostomi</taxon>
        <taxon>Actinopterygii</taxon>
        <taxon>Neopterygii</taxon>
        <taxon>Teleostei</taxon>
        <taxon>Neoteleostei</taxon>
        <taxon>Acanthomorphata</taxon>
        <taxon>Eupercaria</taxon>
        <taxon>Tetraodontiformes</taxon>
        <taxon>Tetradontoidea</taxon>
        <taxon>Tetraodontidae</taxon>
        <taxon>Takifugu</taxon>
    </lineage>
</organism>
<evidence type="ECO:0000256" key="1">
    <source>
        <dbReference type="SAM" id="MobiDB-lite"/>
    </source>
</evidence>
<evidence type="ECO:0000313" key="4">
    <source>
        <dbReference type="Proteomes" id="UP000324091"/>
    </source>
</evidence>
<proteinExistence type="predicted"/>
<evidence type="ECO:0000259" key="2">
    <source>
        <dbReference type="Pfam" id="PF14977"/>
    </source>
</evidence>
<keyword evidence="4" id="KW-1185">Reference proteome</keyword>
<reference evidence="3 4" key="1">
    <citation type="submission" date="2019-04" db="EMBL/GenBank/DDBJ databases">
        <title>Chromosome genome assembly for Takifugu flavidus.</title>
        <authorList>
            <person name="Xiao S."/>
        </authorList>
    </citation>
    <scope>NUCLEOTIDE SEQUENCE [LARGE SCALE GENOMIC DNA]</scope>
    <source>
        <strain evidence="3">HTHZ2018</strain>
        <tissue evidence="3">Muscle</tissue>
    </source>
</reference>
<gene>
    <name evidence="3" type="ORF">D4764_15G0013480</name>
</gene>
<accession>A0A5C6P2E8</accession>
<feature type="region of interest" description="Disordered" evidence="1">
    <location>
        <begin position="196"/>
        <end position="216"/>
    </location>
</feature>
<dbReference type="Pfam" id="PF14977">
    <property type="entry name" value="FAM194"/>
    <property type="match status" value="1"/>
</dbReference>
<dbReference type="AlphaFoldDB" id="A0A5C6P2E8"/>
<dbReference type="PANTHER" id="PTHR23093:SF18">
    <property type="entry name" value="GLUTAMATE RICH 6"/>
    <property type="match status" value="1"/>
</dbReference>